<dbReference type="NCBIfam" id="TIGR03421">
    <property type="entry name" value="FeS_CyaY"/>
    <property type="match status" value="1"/>
</dbReference>
<dbReference type="OrthoDB" id="1897642at2759"/>
<dbReference type="PROSITE" id="PS50810">
    <property type="entry name" value="FRATAXIN_2"/>
    <property type="match status" value="1"/>
</dbReference>
<dbReference type="GO" id="GO:0006879">
    <property type="term" value="P:intracellular iron ion homeostasis"/>
    <property type="evidence" value="ECO:0007669"/>
    <property type="project" value="UniProtKB-KW"/>
</dbReference>
<comment type="subcellular location">
    <subcellularLocation>
        <location evidence="1">Mitochondrion</location>
    </subcellularLocation>
</comment>
<dbReference type="SUPFAM" id="SSF55387">
    <property type="entry name" value="Frataxin/Nqo15-like"/>
    <property type="match status" value="1"/>
</dbReference>
<keyword evidence="5" id="KW-0813">Transport</keyword>
<keyword evidence="4" id="KW-0409">Iron storage</keyword>
<proteinExistence type="inferred from homology"/>
<evidence type="ECO:0000256" key="12">
    <source>
        <dbReference type="ARBA" id="ARBA00047990"/>
    </source>
</evidence>
<dbReference type="NCBIfam" id="TIGR03422">
    <property type="entry name" value="mito_frataxin"/>
    <property type="match status" value="1"/>
</dbReference>
<keyword evidence="10" id="KW-0406">Ion transport</keyword>
<dbReference type="EC" id="1.16.3.1" evidence="3"/>
<evidence type="ECO:0000256" key="9">
    <source>
        <dbReference type="ARBA" id="ARBA00023004"/>
    </source>
</evidence>
<comment type="catalytic activity">
    <reaction evidence="12">
        <text>4 Fe(2+) + O2 + 4 H(+) = 4 Fe(3+) + 2 H2O</text>
        <dbReference type="Rhea" id="RHEA:11148"/>
        <dbReference type="ChEBI" id="CHEBI:15377"/>
        <dbReference type="ChEBI" id="CHEBI:15378"/>
        <dbReference type="ChEBI" id="CHEBI:15379"/>
        <dbReference type="ChEBI" id="CHEBI:29033"/>
        <dbReference type="ChEBI" id="CHEBI:29034"/>
        <dbReference type="EC" id="1.16.3.1"/>
    </reaction>
</comment>
<evidence type="ECO:0000313" key="13">
    <source>
        <dbReference type="EMBL" id="CCX33549.1"/>
    </source>
</evidence>
<dbReference type="InterPro" id="IPR036524">
    <property type="entry name" value="Frataxin/CyaY_sf"/>
</dbReference>
<protein>
    <recommendedName>
        <fullName evidence="3">ferroxidase</fullName>
        <ecNumber evidence="3">1.16.3.1</ecNumber>
    </recommendedName>
</protein>
<keyword evidence="8" id="KW-0560">Oxidoreductase</keyword>
<keyword evidence="6" id="KW-0410">Iron transport</keyword>
<dbReference type="GO" id="GO:0008199">
    <property type="term" value="F:ferric iron binding"/>
    <property type="evidence" value="ECO:0007669"/>
    <property type="project" value="InterPro"/>
</dbReference>
<dbReference type="PROSITE" id="PS01344">
    <property type="entry name" value="FRATAXIN_1"/>
    <property type="match status" value="1"/>
</dbReference>
<dbReference type="PANTHER" id="PTHR16821:SF2">
    <property type="entry name" value="FRATAXIN, MITOCHONDRIAL"/>
    <property type="match status" value="1"/>
</dbReference>
<dbReference type="InterPro" id="IPR020895">
    <property type="entry name" value="Frataxin_CS"/>
</dbReference>
<keyword evidence="14" id="KW-1185">Reference proteome</keyword>
<evidence type="ECO:0000256" key="3">
    <source>
        <dbReference type="ARBA" id="ARBA00013107"/>
    </source>
</evidence>
<gene>
    <name evidence="13" type="ORF">PCON_01391</name>
</gene>
<evidence type="ECO:0000256" key="11">
    <source>
        <dbReference type="ARBA" id="ARBA00023128"/>
    </source>
</evidence>
<evidence type="ECO:0000256" key="8">
    <source>
        <dbReference type="ARBA" id="ARBA00023002"/>
    </source>
</evidence>
<comment type="similarity">
    <text evidence="2">Belongs to the frataxin family.</text>
</comment>
<evidence type="ECO:0000256" key="1">
    <source>
        <dbReference type="ARBA" id="ARBA00004173"/>
    </source>
</evidence>
<organism evidence="13 14">
    <name type="scientific">Pyronema omphalodes (strain CBS 100304)</name>
    <name type="common">Pyronema confluens</name>
    <dbReference type="NCBI Taxonomy" id="1076935"/>
    <lineage>
        <taxon>Eukaryota</taxon>
        <taxon>Fungi</taxon>
        <taxon>Dikarya</taxon>
        <taxon>Ascomycota</taxon>
        <taxon>Pezizomycotina</taxon>
        <taxon>Pezizomycetes</taxon>
        <taxon>Pezizales</taxon>
        <taxon>Pyronemataceae</taxon>
        <taxon>Pyronema</taxon>
    </lineage>
</organism>
<keyword evidence="9" id="KW-0408">Iron</keyword>
<dbReference type="Pfam" id="PF01491">
    <property type="entry name" value="Frataxin_Cyay"/>
    <property type="match status" value="1"/>
</dbReference>
<evidence type="ECO:0000256" key="6">
    <source>
        <dbReference type="ARBA" id="ARBA00022496"/>
    </source>
</evidence>
<dbReference type="GO" id="GO:0006826">
    <property type="term" value="P:iron ion transport"/>
    <property type="evidence" value="ECO:0007669"/>
    <property type="project" value="UniProtKB-KW"/>
</dbReference>
<reference evidence="13 14" key="1">
    <citation type="journal article" date="2013" name="PLoS Genet.">
        <title>The genome and development-dependent transcriptomes of Pyronema confluens: a window into fungal evolution.</title>
        <authorList>
            <person name="Traeger S."/>
            <person name="Altegoer F."/>
            <person name="Freitag M."/>
            <person name="Gabaldon T."/>
            <person name="Kempken F."/>
            <person name="Kumar A."/>
            <person name="Marcet-Houben M."/>
            <person name="Poggeler S."/>
            <person name="Stajich J.E."/>
            <person name="Nowrousian M."/>
        </authorList>
    </citation>
    <scope>NUCLEOTIDE SEQUENCE [LARGE SCALE GENOMIC DNA]</scope>
    <source>
        <strain evidence="14">CBS 100304</strain>
        <tissue evidence="13">Vegetative mycelium</tissue>
    </source>
</reference>
<dbReference type="AlphaFoldDB" id="U4LN26"/>
<dbReference type="InterPro" id="IPR017789">
    <property type="entry name" value="Frataxin"/>
</dbReference>
<evidence type="ECO:0000256" key="7">
    <source>
        <dbReference type="ARBA" id="ARBA00022946"/>
    </source>
</evidence>
<dbReference type="Gene3D" id="3.30.920.10">
    <property type="entry name" value="Frataxin/CyaY"/>
    <property type="match status" value="1"/>
</dbReference>
<dbReference type="GO" id="GO:0005739">
    <property type="term" value="C:mitochondrion"/>
    <property type="evidence" value="ECO:0007669"/>
    <property type="project" value="UniProtKB-SubCell"/>
</dbReference>
<dbReference type="InterPro" id="IPR002908">
    <property type="entry name" value="Frataxin/CyaY"/>
</dbReference>
<dbReference type="GO" id="GO:0004322">
    <property type="term" value="F:ferroxidase activity"/>
    <property type="evidence" value="ECO:0007669"/>
    <property type="project" value="UniProtKB-EC"/>
</dbReference>
<sequence length="162" mass="17873">MLSALRSAIPRVGRPLTAALRVSATTSVLPRRGALAAVHCHQKIQPPARAFFATAVHHTLDSREYAQISEDTMVSLWDALDFYAEENPSVEVEYASGVLTLSSDNGTYVINKQPPNRQIWLSSPISGPFQYAYDVGTKQWVDIRGSGDTLKDLIERELGVIF</sequence>
<evidence type="ECO:0000256" key="10">
    <source>
        <dbReference type="ARBA" id="ARBA00023065"/>
    </source>
</evidence>
<evidence type="ECO:0000313" key="14">
    <source>
        <dbReference type="Proteomes" id="UP000018144"/>
    </source>
</evidence>
<dbReference type="STRING" id="1076935.U4LN26"/>
<dbReference type="Proteomes" id="UP000018144">
    <property type="component" value="Unassembled WGS sequence"/>
</dbReference>
<keyword evidence="11" id="KW-0496">Mitochondrion</keyword>
<dbReference type="SMART" id="SM01219">
    <property type="entry name" value="Frataxin_Cyay"/>
    <property type="match status" value="1"/>
</dbReference>
<evidence type="ECO:0000256" key="5">
    <source>
        <dbReference type="ARBA" id="ARBA00022448"/>
    </source>
</evidence>
<dbReference type="PANTHER" id="PTHR16821">
    <property type="entry name" value="FRATAXIN"/>
    <property type="match status" value="1"/>
</dbReference>
<keyword evidence="7" id="KW-0809">Transit peptide</keyword>
<evidence type="ECO:0000256" key="4">
    <source>
        <dbReference type="ARBA" id="ARBA00022434"/>
    </source>
</evidence>
<evidence type="ECO:0000256" key="2">
    <source>
        <dbReference type="ARBA" id="ARBA00008183"/>
    </source>
</evidence>
<dbReference type="GO" id="GO:0051537">
    <property type="term" value="F:2 iron, 2 sulfur cluster binding"/>
    <property type="evidence" value="ECO:0007669"/>
    <property type="project" value="TreeGrafter"/>
</dbReference>
<dbReference type="GO" id="GO:0008198">
    <property type="term" value="F:ferrous iron binding"/>
    <property type="evidence" value="ECO:0007669"/>
    <property type="project" value="TreeGrafter"/>
</dbReference>
<dbReference type="GO" id="GO:0016226">
    <property type="term" value="P:iron-sulfur cluster assembly"/>
    <property type="evidence" value="ECO:0007669"/>
    <property type="project" value="InterPro"/>
</dbReference>
<dbReference type="eggNOG" id="KOG3413">
    <property type="taxonomic scope" value="Eukaryota"/>
</dbReference>
<dbReference type="GO" id="GO:0034986">
    <property type="term" value="F:iron chaperone activity"/>
    <property type="evidence" value="ECO:0007669"/>
    <property type="project" value="TreeGrafter"/>
</dbReference>
<dbReference type="EMBL" id="HF936132">
    <property type="protein sequence ID" value="CCX33549.1"/>
    <property type="molecule type" value="Genomic_DNA"/>
</dbReference>
<name>U4LN26_PYROM</name>
<accession>U4LN26</accession>